<comment type="caution">
    <text evidence="9">The sequence shown here is derived from an EMBL/GenBank/DDBJ whole genome shotgun (WGS) entry which is preliminary data.</text>
</comment>
<evidence type="ECO:0000256" key="1">
    <source>
        <dbReference type="ARBA" id="ARBA00005889"/>
    </source>
</evidence>
<evidence type="ECO:0000259" key="8">
    <source>
        <dbReference type="PROSITE" id="PS50966"/>
    </source>
</evidence>
<organism evidence="9 10">
    <name type="scientific">Zingiber officinale</name>
    <name type="common">Ginger</name>
    <name type="synonym">Amomum zingiber</name>
    <dbReference type="NCBI Taxonomy" id="94328"/>
    <lineage>
        <taxon>Eukaryota</taxon>
        <taxon>Viridiplantae</taxon>
        <taxon>Streptophyta</taxon>
        <taxon>Embryophyta</taxon>
        <taxon>Tracheophyta</taxon>
        <taxon>Spermatophyta</taxon>
        <taxon>Magnoliopsida</taxon>
        <taxon>Liliopsida</taxon>
        <taxon>Zingiberales</taxon>
        <taxon>Zingiberaceae</taxon>
        <taxon>Zingiber</taxon>
    </lineage>
</organism>
<feature type="compositionally biased region" description="Pro residues" evidence="7">
    <location>
        <begin position="111"/>
        <end position="122"/>
    </location>
</feature>
<dbReference type="InterPro" id="IPR004330">
    <property type="entry name" value="FAR1_DNA_bnd_dom"/>
</dbReference>
<dbReference type="Pfam" id="PF10551">
    <property type="entry name" value="MULE"/>
    <property type="match status" value="1"/>
</dbReference>
<dbReference type="Pfam" id="PF26175">
    <property type="entry name" value="HTH_FAR1"/>
    <property type="match status" value="1"/>
</dbReference>
<reference evidence="9 10" key="1">
    <citation type="submission" date="2020-08" db="EMBL/GenBank/DDBJ databases">
        <title>Plant Genome Project.</title>
        <authorList>
            <person name="Zhang R.-G."/>
        </authorList>
    </citation>
    <scope>NUCLEOTIDE SEQUENCE [LARGE SCALE GENOMIC DNA]</scope>
    <source>
        <tissue evidence="9">Rhizome</tissue>
    </source>
</reference>
<feature type="compositionally biased region" description="Acidic residues" evidence="7">
    <location>
        <begin position="46"/>
        <end position="55"/>
    </location>
</feature>
<dbReference type="InterPro" id="IPR007527">
    <property type="entry name" value="Znf_SWIM"/>
</dbReference>
<dbReference type="InterPro" id="IPR058778">
    <property type="entry name" value="HTH_FAR1-11-like"/>
</dbReference>
<dbReference type="PANTHER" id="PTHR31669:SF174">
    <property type="entry name" value="PROTEIN FAR1-RELATED SEQUENCE 10-RELATED"/>
    <property type="match status" value="1"/>
</dbReference>
<evidence type="ECO:0000256" key="5">
    <source>
        <dbReference type="PROSITE-ProRule" id="PRU00325"/>
    </source>
</evidence>
<protein>
    <recommendedName>
        <fullName evidence="8">SWIM-type domain-containing protein</fullName>
    </recommendedName>
</protein>
<dbReference type="EMBL" id="JACMSC010000014">
    <property type="protein sequence ID" value="KAG6489666.1"/>
    <property type="molecule type" value="Genomic_DNA"/>
</dbReference>
<dbReference type="Pfam" id="PF04434">
    <property type="entry name" value="SWIM"/>
    <property type="match status" value="1"/>
</dbReference>
<feature type="region of interest" description="Disordered" evidence="7">
    <location>
        <begin position="261"/>
        <end position="292"/>
    </location>
</feature>
<proteinExistence type="inferred from homology"/>
<evidence type="ECO:0000313" key="9">
    <source>
        <dbReference type="EMBL" id="KAG6489666.1"/>
    </source>
</evidence>
<dbReference type="Proteomes" id="UP000734854">
    <property type="component" value="Unassembled WGS sequence"/>
</dbReference>
<sequence>MDDSEDDAANSCPPKPNIYLSSSNRPKAPFGDTSPPPQFGRRYAEPDDNDDEEEQQQNYPNRLSEDEDEDAVGGYRRARDSCSEDDDSSSESRAKRRRIDKLALGFEFAPRLPPPSAAPPTKAPTRTLPPEWSEDSTFVLLDAWGDRYVQNGRKSLRADQWSEVGKKVLQASKIHRTDTQCRNRIDTLKKKYKKEKAILTSHGKFGSKWVYFKKMDALMSPPSPVPSTGKQSLQLPPRPKLPYGVDAGEYVFASSSAFQDHCNGNGKMRNSPDNSGSEDYSDGFPLKRENVSESSDSSFRMLAESIKKFGEIYEKMENYKRQQMSEIERLRKEFQRDLEVQKRQILERAQAEIAKLNSKTAARYSHSSAGFAEVPSSLFHSSRGATPMPKLGVGISSSTSSSFSGDPELLFRLLICCFSRRIFQTLTLTLHPHALPSCSLAQCVAVMMVLACLFTQVITCPIVRMKFFQWCTCSYILALTPRTACSLGMILLHLFGEIRQFSGAMLDRIFDYKTTPSNMLKGESDGNHNLIEMTRSLHFLSLFDVLVFCKLEEIRMTKSSLKNNGCLTPRQCCPCGDEQCYIRADKEDEDISAESAAIAESNLVQIREYTTSDAATVKMPYVGQSFRTDDEAQEYYTNFARKSGFAIRRERSKGNQAHPLGVYKRELVCHRAGVSLPRKTAELKRQRNKKSSRCKCEAQMIIKKNVSKGTSCWIIIQFSNDHNHELLDREEVRHLPAYRTIPPAVRERILVLAKAGCTVNLMMKALEMERGVKPGQLSFTERDLRNFLQASKNIDRDTEGSELLQACANMKDKNQNFRYKYTLDTNNKLEHIAWSYPDAIHAYKVFGDVVIFDITYRLYAYDRPFGVWFGVDNYGNLIFFGCVLLQDERSSSLRWAFQSFFSLMDGKLPQTILTDFDLALREAVMNELPNIKHVFGVWYISQRLACWFSTLLGSQYNSFTNAFHRVYNLETETEFMHQWAHMVNEFGLASDRHIAMLSLYQSYWALPCLRGWFLGSLWTGSSSASFIKSFFKAFLNAQARLKDFVDQVSIAIRLLDQAGEEATMRQNYQNIKIKTCMPIEEHALGVLTPYAFNMFQKELVSSTQFAVYESQREMYLVRHRLKTDGGHMVHSFPSEQQLHCSCKEFESSGILCKHALRVLSLKNCFMLPDKYLLMRWRRESSLFPKSTGYRYWSQALRSLSSIIIQESSATKERFTYVQWHMSKLLTHVRNMATFDEATSDMETVESIDTTVSYQRSGARPREAKTAVEMPKDTRELSDSQAFPETFDLSELP</sequence>
<evidence type="ECO:0000313" key="10">
    <source>
        <dbReference type="Proteomes" id="UP000734854"/>
    </source>
</evidence>
<feature type="compositionally biased region" description="Basic and acidic residues" evidence="7">
    <location>
        <begin position="1259"/>
        <end position="1277"/>
    </location>
</feature>
<feature type="coiled-coil region" evidence="6">
    <location>
        <begin position="313"/>
        <end position="359"/>
    </location>
</feature>
<dbReference type="Gene3D" id="1.10.10.60">
    <property type="entry name" value="Homeodomain-like"/>
    <property type="match status" value="1"/>
</dbReference>
<evidence type="ECO:0000256" key="3">
    <source>
        <dbReference type="ARBA" id="ARBA00022771"/>
    </source>
</evidence>
<feature type="region of interest" description="Disordered" evidence="7">
    <location>
        <begin position="1254"/>
        <end position="1292"/>
    </location>
</feature>
<evidence type="ECO:0000256" key="6">
    <source>
        <dbReference type="SAM" id="Coils"/>
    </source>
</evidence>
<evidence type="ECO:0000256" key="7">
    <source>
        <dbReference type="SAM" id="MobiDB-lite"/>
    </source>
</evidence>
<name>A0A8J5FQM5_ZINOF</name>
<dbReference type="GO" id="GO:0006355">
    <property type="term" value="P:regulation of DNA-templated transcription"/>
    <property type="evidence" value="ECO:0007669"/>
    <property type="project" value="InterPro"/>
</dbReference>
<dbReference type="Pfam" id="PF03101">
    <property type="entry name" value="FAR1"/>
    <property type="match status" value="1"/>
</dbReference>
<accession>A0A8J5FQM5</accession>
<gene>
    <name evidence="9" type="ORF">ZIOFF_050942</name>
</gene>
<keyword evidence="10" id="KW-1185">Reference proteome</keyword>
<dbReference type="SMART" id="SM00575">
    <property type="entry name" value="ZnF_PMZ"/>
    <property type="match status" value="1"/>
</dbReference>
<dbReference type="PROSITE" id="PS50966">
    <property type="entry name" value="ZF_SWIM"/>
    <property type="match status" value="1"/>
</dbReference>
<dbReference type="InterPro" id="IPR031052">
    <property type="entry name" value="FHY3/FAR1"/>
</dbReference>
<dbReference type="Pfam" id="PF13837">
    <property type="entry name" value="Myb_DNA-bind_4"/>
    <property type="match status" value="1"/>
</dbReference>
<evidence type="ECO:0000256" key="4">
    <source>
        <dbReference type="ARBA" id="ARBA00022833"/>
    </source>
</evidence>
<feature type="domain" description="SWIM-type" evidence="8">
    <location>
        <begin position="1115"/>
        <end position="1163"/>
    </location>
</feature>
<dbReference type="InterPro" id="IPR006564">
    <property type="entry name" value="Znf_PMZ"/>
</dbReference>
<comment type="similarity">
    <text evidence="1">Belongs to the FHY3/FAR1 family.</text>
</comment>
<dbReference type="InterPro" id="IPR044822">
    <property type="entry name" value="Myb_DNA-bind_4"/>
</dbReference>
<dbReference type="InterPro" id="IPR018289">
    <property type="entry name" value="MULE_transposase_dom"/>
</dbReference>
<evidence type="ECO:0000256" key="2">
    <source>
        <dbReference type="ARBA" id="ARBA00022723"/>
    </source>
</evidence>
<keyword evidence="3 5" id="KW-0863">Zinc-finger</keyword>
<feature type="region of interest" description="Disordered" evidence="7">
    <location>
        <begin position="1"/>
        <end position="130"/>
    </location>
</feature>
<keyword evidence="6" id="KW-0175">Coiled coil</keyword>
<dbReference type="GO" id="GO:0008270">
    <property type="term" value="F:zinc ion binding"/>
    <property type="evidence" value="ECO:0007669"/>
    <property type="project" value="UniProtKB-KW"/>
</dbReference>
<keyword evidence="2" id="KW-0479">Metal-binding</keyword>
<keyword evidence="4" id="KW-0862">Zinc</keyword>
<dbReference type="PANTHER" id="PTHR31669">
    <property type="entry name" value="PROTEIN FAR1-RELATED SEQUENCE 10-RELATED"/>
    <property type="match status" value="1"/>
</dbReference>